<feature type="domain" description="FAD-dependent oxidoreductase 2 FAD-binding" evidence="3">
    <location>
        <begin position="11"/>
        <end position="47"/>
    </location>
</feature>
<proteinExistence type="predicted"/>
<keyword evidence="2" id="KW-0560">Oxidoreductase</keyword>
<organism evidence="4 5">
    <name type="scientific">Catenulispora pinistramenti</name>
    <dbReference type="NCBI Taxonomy" id="2705254"/>
    <lineage>
        <taxon>Bacteria</taxon>
        <taxon>Bacillati</taxon>
        <taxon>Actinomycetota</taxon>
        <taxon>Actinomycetes</taxon>
        <taxon>Catenulisporales</taxon>
        <taxon>Catenulisporaceae</taxon>
        <taxon>Catenulispora</taxon>
    </lineage>
</organism>
<keyword evidence="1" id="KW-0285">Flavoprotein</keyword>
<dbReference type="PANTHER" id="PTHR43106">
    <property type="entry name" value="DEHYDROGENASE-RELATED"/>
    <property type="match status" value="1"/>
</dbReference>
<dbReference type="PANTHER" id="PTHR43106:SF1">
    <property type="entry name" value="DEHYDROGENASE-RELATED"/>
    <property type="match status" value="1"/>
</dbReference>
<protein>
    <submittedName>
        <fullName evidence="4">NAD(P)/FAD-dependent oxidoreductase</fullName>
    </submittedName>
</protein>
<dbReference type="RefSeq" id="WP_212010147.1">
    <property type="nucleotide sequence ID" value="NZ_JAAFYZ010000051.1"/>
</dbReference>
<dbReference type="InterPro" id="IPR036188">
    <property type="entry name" value="FAD/NAD-bd_sf"/>
</dbReference>
<dbReference type="SUPFAM" id="SSF51905">
    <property type="entry name" value="FAD/NAD(P)-binding domain"/>
    <property type="match status" value="2"/>
</dbReference>
<keyword evidence="5" id="KW-1185">Reference proteome</keyword>
<evidence type="ECO:0000259" key="3">
    <source>
        <dbReference type="Pfam" id="PF00890"/>
    </source>
</evidence>
<evidence type="ECO:0000313" key="4">
    <source>
        <dbReference type="EMBL" id="MBS2548572.1"/>
    </source>
</evidence>
<dbReference type="Gene3D" id="3.50.50.60">
    <property type="entry name" value="FAD/NAD(P)-binding domain"/>
    <property type="match status" value="1"/>
</dbReference>
<dbReference type="InterPro" id="IPR003953">
    <property type="entry name" value="FAD-dep_OxRdtase_2_FAD-bd"/>
</dbReference>
<reference evidence="4 5" key="1">
    <citation type="submission" date="2020-02" db="EMBL/GenBank/DDBJ databases">
        <title>Acidophilic actinobacteria isolated from forest soil.</title>
        <authorList>
            <person name="Golinska P."/>
        </authorList>
    </citation>
    <scope>NUCLEOTIDE SEQUENCE [LARGE SCALE GENOMIC DNA]</scope>
    <source>
        <strain evidence="4 5">NL8</strain>
    </source>
</reference>
<sequence>MTEPLAESAWDVLVIGGGPAGLFAAHESARAGQRVLLVEAGDDMRGSLCPRVRAVLRGQRVRDVEKFRLQCTHCTCLVGIGGAAFHFDTNLGYIRGLTRSKVESDGGGGTRTYSGLERALGSFAAAQSGIEEVYETFYRLGLPRAGGDQPADTETIGDHQADTGAVDAVGAAFALADTAPSQPITVDEALGVVEAMLAEIRAERGLVLTGHRASGIRRTGRGFAATVAGPSGGEFHARSVIVAVGKLGLPWVRGHLDDLAVRYDSPRRVDLGVRLETSAEDAAPLTAACHNPKFTYLNDAGEPVRTFCVCERGRIMQYQFLDTVVLDGQHCLTTPTARTNLGIITTVDVPRGRDGTDFALDFARRVNKAGTGGSVVQSVGEFLGRPPSGSGPTVTSSLLEAARGDLAGALGPARTADVAGMIERLNDASPGLVGPYALLAAPVVERIYPALELSEDMESSVPGLYFVGDSSSKIIGVTYGAVTGIRAARSAMGRSGAC</sequence>
<accession>A0ABS5KRA9</accession>
<evidence type="ECO:0000313" key="5">
    <source>
        <dbReference type="Proteomes" id="UP000730482"/>
    </source>
</evidence>
<gene>
    <name evidence="4" type="ORF">KGQ19_17025</name>
</gene>
<evidence type="ECO:0000256" key="1">
    <source>
        <dbReference type="ARBA" id="ARBA00022630"/>
    </source>
</evidence>
<dbReference type="Proteomes" id="UP000730482">
    <property type="component" value="Unassembled WGS sequence"/>
</dbReference>
<evidence type="ECO:0000256" key="2">
    <source>
        <dbReference type="ARBA" id="ARBA00023002"/>
    </source>
</evidence>
<comment type="caution">
    <text evidence="4">The sequence shown here is derived from an EMBL/GenBank/DDBJ whole genome shotgun (WGS) entry which is preliminary data.</text>
</comment>
<dbReference type="Pfam" id="PF00890">
    <property type="entry name" value="FAD_binding_2"/>
    <property type="match status" value="1"/>
</dbReference>
<dbReference type="EMBL" id="JAAFYZ010000051">
    <property type="protein sequence ID" value="MBS2548572.1"/>
    <property type="molecule type" value="Genomic_DNA"/>
</dbReference>
<name>A0ABS5KRA9_9ACTN</name>
<dbReference type="PRINTS" id="PR00411">
    <property type="entry name" value="PNDRDTASEI"/>
</dbReference>